<dbReference type="EMBL" id="NKXS01011153">
    <property type="protein sequence ID" value="PIM97071.1"/>
    <property type="molecule type" value="Genomic_DNA"/>
</dbReference>
<proteinExistence type="predicted"/>
<reference evidence="3" key="1">
    <citation type="journal article" date="2018" name="Gigascience">
        <title>Genome assembly of the Pink Ipe (Handroanthus impetiginosus, Bignoniaceae), a highly valued, ecologically keystone Neotropical timber forest tree.</title>
        <authorList>
            <person name="Silva-Junior O.B."/>
            <person name="Grattapaglia D."/>
            <person name="Novaes E."/>
            <person name="Collevatti R.G."/>
        </authorList>
    </citation>
    <scope>NUCLEOTIDE SEQUENCE [LARGE SCALE GENOMIC DNA]</scope>
    <source>
        <strain evidence="3">cv. UFG-1</strain>
    </source>
</reference>
<dbReference type="AlphaFoldDB" id="A0A2G9FVV4"/>
<keyword evidence="3" id="KW-1185">Reference proteome</keyword>
<name>A0A2G9FVV4_9LAMI</name>
<feature type="region of interest" description="Disordered" evidence="1">
    <location>
        <begin position="44"/>
        <end position="69"/>
    </location>
</feature>
<feature type="compositionally biased region" description="Polar residues" evidence="1">
    <location>
        <begin position="45"/>
        <end position="57"/>
    </location>
</feature>
<evidence type="ECO:0000313" key="2">
    <source>
        <dbReference type="EMBL" id="PIM97071.1"/>
    </source>
</evidence>
<gene>
    <name evidence="2" type="ORF">CDL12_30466</name>
</gene>
<evidence type="ECO:0000313" key="3">
    <source>
        <dbReference type="Proteomes" id="UP000231279"/>
    </source>
</evidence>
<evidence type="ECO:0000256" key="1">
    <source>
        <dbReference type="SAM" id="MobiDB-lite"/>
    </source>
</evidence>
<organism evidence="2 3">
    <name type="scientific">Handroanthus impetiginosus</name>
    <dbReference type="NCBI Taxonomy" id="429701"/>
    <lineage>
        <taxon>Eukaryota</taxon>
        <taxon>Viridiplantae</taxon>
        <taxon>Streptophyta</taxon>
        <taxon>Embryophyta</taxon>
        <taxon>Tracheophyta</taxon>
        <taxon>Spermatophyta</taxon>
        <taxon>Magnoliopsida</taxon>
        <taxon>eudicotyledons</taxon>
        <taxon>Gunneridae</taxon>
        <taxon>Pentapetalae</taxon>
        <taxon>asterids</taxon>
        <taxon>lamiids</taxon>
        <taxon>Lamiales</taxon>
        <taxon>Bignoniaceae</taxon>
        <taxon>Crescentiina</taxon>
        <taxon>Tabebuia alliance</taxon>
        <taxon>Handroanthus</taxon>
    </lineage>
</organism>
<sequence>MTPFFSSYIDPGTYRSCLNHMLYASWMDPPKKIHDQENVRKTEHNGISTHINKNQAGKSYLKHEKSTSS</sequence>
<accession>A0A2G9FVV4</accession>
<dbReference type="Proteomes" id="UP000231279">
    <property type="component" value="Unassembled WGS sequence"/>
</dbReference>
<comment type="caution">
    <text evidence="2">The sequence shown here is derived from an EMBL/GenBank/DDBJ whole genome shotgun (WGS) entry which is preliminary data.</text>
</comment>
<protein>
    <submittedName>
        <fullName evidence="2">Uncharacterized protein</fullName>
    </submittedName>
</protein>